<dbReference type="Proteomes" id="UP001596492">
    <property type="component" value="Unassembled WGS sequence"/>
</dbReference>
<dbReference type="SUPFAM" id="SSF53649">
    <property type="entry name" value="Alkaline phosphatase-like"/>
    <property type="match status" value="1"/>
</dbReference>
<dbReference type="InterPro" id="IPR002591">
    <property type="entry name" value="Phosphodiest/P_Trfase"/>
</dbReference>
<dbReference type="PANTHER" id="PTHR10151:SF120">
    <property type="entry name" value="BIS(5'-ADENOSYL)-TRIPHOSPHATASE"/>
    <property type="match status" value="1"/>
</dbReference>
<dbReference type="RefSeq" id="WP_382166716.1">
    <property type="nucleotide sequence ID" value="NZ_JBHTBR010000004.1"/>
</dbReference>
<feature type="chain" id="PRO_5046281792" evidence="1">
    <location>
        <begin position="23"/>
        <end position="447"/>
    </location>
</feature>
<evidence type="ECO:0000256" key="1">
    <source>
        <dbReference type="SAM" id="SignalP"/>
    </source>
</evidence>
<evidence type="ECO:0000313" key="3">
    <source>
        <dbReference type="Proteomes" id="UP001596492"/>
    </source>
</evidence>
<comment type="caution">
    <text evidence="2">The sequence shown here is derived from an EMBL/GenBank/DDBJ whole genome shotgun (WGS) entry which is preliminary data.</text>
</comment>
<keyword evidence="3" id="KW-1185">Reference proteome</keyword>
<reference evidence="3" key="1">
    <citation type="journal article" date="2019" name="Int. J. Syst. Evol. Microbiol.">
        <title>The Global Catalogue of Microorganisms (GCM) 10K type strain sequencing project: providing services to taxonomists for standard genome sequencing and annotation.</title>
        <authorList>
            <consortium name="The Broad Institute Genomics Platform"/>
            <consortium name="The Broad Institute Genome Sequencing Center for Infectious Disease"/>
            <person name="Wu L."/>
            <person name="Ma J."/>
        </authorList>
    </citation>
    <scope>NUCLEOTIDE SEQUENCE [LARGE SCALE GENOMIC DNA]</scope>
    <source>
        <strain evidence="3">CCUG 51308</strain>
    </source>
</reference>
<dbReference type="PROSITE" id="PS51257">
    <property type="entry name" value="PROKAR_LIPOPROTEIN"/>
    <property type="match status" value="1"/>
</dbReference>
<name>A0ABW2IKY4_9PROT</name>
<feature type="signal peptide" evidence="1">
    <location>
        <begin position="1"/>
        <end position="22"/>
    </location>
</feature>
<dbReference type="EMBL" id="JBHTBR010000004">
    <property type="protein sequence ID" value="MFC7291485.1"/>
    <property type="molecule type" value="Genomic_DNA"/>
</dbReference>
<gene>
    <name evidence="2" type="ORF">ACFQS8_07655</name>
</gene>
<accession>A0ABW2IKY4</accession>
<proteinExistence type="predicted"/>
<dbReference type="Gene3D" id="3.30.1360.180">
    <property type="match status" value="1"/>
</dbReference>
<dbReference type="CDD" id="cd16018">
    <property type="entry name" value="Enpp"/>
    <property type="match status" value="1"/>
</dbReference>
<sequence>MKLQFKWASLFALLLLGVASCATPPKSVPQSSQVSAEDELPASERSTVILIGLDGLRWDGVDRADTPNIDSLVQRGVRAKGMQPVFPSKTFPNFYALATGLHPENHGFLVNRPYDPVFDETFTNDSSSVEKWWDDGIPIWNVLESQGVRTATAGWVGSEASINEIGPTYSIAYSSLMTKFPHERVDMVLGHLDRAGDARPHFLTLYHDDIDQNAHRFGVDSPEEKAAISRMDGMVGKLLDGLRKRELLENTNIIIVSDHGMLNVDLEKKIYLDDYIDMSLVRERNLDLGPFAAVWPLDPADTPQLLANLQNAHPHMSAKLGTDVFTHRPLGAPPHDRTPPIMVTIDPDWYVTTRNAEIAAEKTGWSVSPIGNHGYLNTLRDMHATFIAAGPAFKQGEMIDVFENVNVHGMIAEILNVEPAQTDGSPEVWRKPFTDKFRSRLDADADN</sequence>
<protein>
    <submittedName>
        <fullName evidence="2">Ectonucleotide pyrophosphatase/phosphodiesterase</fullName>
    </submittedName>
</protein>
<dbReference type="Pfam" id="PF01663">
    <property type="entry name" value="Phosphodiest"/>
    <property type="match status" value="1"/>
</dbReference>
<evidence type="ECO:0000313" key="2">
    <source>
        <dbReference type="EMBL" id="MFC7291485.1"/>
    </source>
</evidence>
<dbReference type="InterPro" id="IPR017850">
    <property type="entry name" value="Alkaline_phosphatase_core_sf"/>
</dbReference>
<dbReference type="PANTHER" id="PTHR10151">
    <property type="entry name" value="ECTONUCLEOTIDE PYROPHOSPHATASE/PHOSPHODIESTERASE"/>
    <property type="match status" value="1"/>
</dbReference>
<dbReference type="Gene3D" id="3.40.720.10">
    <property type="entry name" value="Alkaline Phosphatase, subunit A"/>
    <property type="match status" value="1"/>
</dbReference>
<organism evidence="2 3">
    <name type="scientific">Hirschia litorea</name>
    <dbReference type="NCBI Taxonomy" id="1199156"/>
    <lineage>
        <taxon>Bacteria</taxon>
        <taxon>Pseudomonadati</taxon>
        <taxon>Pseudomonadota</taxon>
        <taxon>Alphaproteobacteria</taxon>
        <taxon>Hyphomonadales</taxon>
        <taxon>Hyphomonadaceae</taxon>
        <taxon>Hirschia</taxon>
    </lineage>
</organism>
<keyword evidence="1" id="KW-0732">Signal</keyword>